<dbReference type="GO" id="GO:0042285">
    <property type="term" value="F:xylosyltransferase activity"/>
    <property type="evidence" value="ECO:0007669"/>
    <property type="project" value="TreeGrafter"/>
</dbReference>
<dbReference type="InterPro" id="IPR029044">
    <property type="entry name" value="Nucleotide-diphossugar_trans"/>
</dbReference>
<evidence type="ECO:0000256" key="2">
    <source>
        <dbReference type="ARBA" id="ARBA00022692"/>
    </source>
</evidence>
<dbReference type="PANTHER" id="PTHR12270:SF52">
    <property type="entry name" value="GLYCOSYLTRANSFERASE-LIKE PROTEIN GNT13-RELATED"/>
    <property type="match status" value="1"/>
</dbReference>
<dbReference type="AlphaFoldDB" id="A0A8J2SUG1"/>
<feature type="signal peptide" evidence="7">
    <location>
        <begin position="1"/>
        <end position="19"/>
    </location>
</feature>
<dbReference type="GO" id="GO:0035269">
    <property type="term" value="P:protein O-linked glycosylation via mannose"/>
    <property type="evidence" value="ECO:0007669"/>
    <property type="project" value="TreeGrafter"/>
</dbReference>
<evidence type="ECO:0000256" key="5">
    <source>
        <dbReference type="ARBA" id="ARBA00023136"/>
    </source>
</evidence>
<evidence type="ECO:0000256" key="6">
    <source>
        <dbReference type="ARBA" id="ARBA00023180"/>
    </source>
</evidence>
<dbReference type="InterPro" id="IPR051292">
    <property type="entry name" value="Xyl/GlcA_transferase"/>
</dbReference>
<protein>
    <recommendedName>
        <fullName evidence="10">Glycosyltransferase 2-like domain-containing protein</fullName>
    </recommendedName>
</protein>
<comment type="subcellular location">
    <subcellularLocation>
        <location evidence="1">Membrane</location>
        <topology evidence="1">Single-pass type II membrane protein</topology>
    </subcellularLocation>
</comment>
<keyword evidence="7" id="KW-0732">Signal</keyword>
<evidence type="ECO:0000256" key="4">
    <source>
        <dbReference type="ARBA" id="ARBA00022989"/>
    </source>
</evidence>
<name>A0A8J2SUG1_9STRA</name>
<dbReference type="EMBL" id="CAKKNE010000005">
    <property type="protein sequence ID" value="CAH0377035.1"/>
    <property type="molecule type" value="Genomic_DNA"/>
</dbReference>
<keyword evidence="2" id="KW-0812">Transmembrane</keyword>
<evidence type="ECO:0000313" key="9">
    <source>
        <dbReference type="Proteomes" id="UP000789595"/>
    </source>
</evidence>
<reference evidence="8" key="1">
    <citation type="submission" date="2021-11" db="EMBL/GenBank/DDBJ databases">
        <authorList>
            <consortium name="Genoscope - CEA"/>
            <person name="William W."/>
        </authorList>
    </citation>
    <scope>NUCLEOTIDE SEQUENCE</scope>
</reference>
<proteinExistence type="predicted"/>
<keyword evidence="5" id="KW-0472">Membrane</keyword>
<dbReference type="Proteomes" id="UP000789595">
    <property type="component" value="Unassembled WGS sequence"/>
</dbReference>
<dbReference type="OrthoDB" id="205012at2759"/>
<evidence type="ECO:0000256" key="1">
    <source>
        <dbReference type="ARBA" id="ARBA00004606"/>
    </source>
</evidence>
<evidence type="ECO:0000313" key="8">
    <source>
        <dbReference type="EMBL" id="CAH0377035.1"/>
    </source>
</evidence>
<accession>A0A8J2SUG1</accession>
<keyword evidence="6" id="KW-0325">Glycoprotein</keyword>
<dbReference type="GO" id="GO:0015020">
    <property type="term" value="F:glucuronosyltransferase activity"/>
    <property type="evidence" value="ECO:0007669"/>
    <property type="project" value="TreeGrafter"/>
</dbReference>
<dbReference type="PANTHER" id="PTHR12270">
    <property type="entry name" value="GLYCOSYLTRANSFERASE-RELATED"/>
    <property type="match status" value="1"/>
</dbReference>
<keyword evidence="3" id="KW-0735">Signal-anchor</keyword>
<dbReference type="SUPFAM" id="SSF53448">
    <property type="entry name" value="Nucleotide-diphospho-sugar transferases"/>
    <property type="match status" value="1"/>
</dbReference>
<sequence length="339" mass="38091">MPPRNWLAALAAAAAAAQSHDVTLVTQATVEKLWLFPELCERWRGPLALSLWVPDTAVVEQAYATASQAARSCADATDGGSVSIHVEVQRSNEAYPVNRLRNIGLRSVNTSHVLVSDADFLPSRGLRDAIRAKAHWLANEKLALVVPAFQRKGGRCKTLESCRERLEPLPTTVPGRFGQLARCLREKDCLVFQGDNSPQSHGTTDSSRWLEGDETVRPIECFRSNRYEPYVVVSMAQMPLYDERFAGYGKNKIQHVSHLRRMGYLFAVLPRHFLIHVPHPRSGSKKEWLNSYQTHSAVDTLYTKFLKEIDARYGAATRVHLCSQVDGDFRRAKRRWAGA</sequence>
<evidence type="ECO:0000256" key="7">
    <source>
        <dbReference type="SAM" id="SignalP"/>
    </source>
</evidence>
<dbReference type="Pfam" id="PF13896">
    <property type="entry name" value="Glyco_transf_49"/>
    <property type="match status" value="2"/>
</dbReference>
<comment type="caution">
    <text evidence="8">The sequence shown here is derived from an EMBL/GenBank/DDBJ whole genome shotgun (WGS) entry which is preliminary data.</text>
</comment>
<keyword evidence="9" id="KW-1185">Reference proteome</keyword>
<gene>
    <name evidence="8" type="ORF">PECAL_5P16200</name>
</gene>
<evidence type="ECO:0000256" key="3">
    <source>
        <dbReference type="ARBA" id="ARBA00022968"/>
    </source>
</evidence>
<dbReference type="GO" id="GO:0016020">
    <property type="term" value="C:membrane"/>
    <property type="evidence" value="ECO:0007669"/>
    <property type="project" value="UniProtKB-SubCell"/>
</dbReference>
<organism evidence="8 9">
    <name type="scientific">Pelagomonas calceolata</name>
    <dbReference type="NCBI Taxonomy" id="35677"/>
    <lineage>
        <taxon>Eukaryota</taxon>
        <taxon>Sar</taxon>
        <taxon>Stramenopiles</taxon>
        <taxon>Ochrophyta</taxon>
        <taxon>Pelagophyceae</taxon>
        <taxon>Pelagomonadales</taxon>
        <taxon>Pelagomonadaceae</taxon>
        <taxon>Pelagomonas</taxon>
    </lineage>
</organism>
<evidence type="ECO:0008006" key="10">
    <source>
        <dbReference type="Google" id="ProtNLM"/>
    </source>
</evidence>
<feature type="chain" id="PRO_5035169574" description="Glycosyltransferase 2-like domain-containing protein" evidence="7">
    <location>
        <begin position="20"/>
        <end position="339"/>
    </location>
</feature>
<keyword evidence="4" id="KW-1133">Transmembrane helix</keyword>